<dbReference type="GO" id="GO:0009002">
    <property type="term" value="F:serine-type D-Ala-D-Ala carboxypeptidase activity"/>
    <property type="evidence" value="ECO:0007669"/>
    <property type="project" value="UniProtKB-EC"/>
</dbReference>
<keyword evidence="4" id="KW-0645">Protease</keyword>
<keyword evidence="5" id="KW-1185">Reference proteome</keyword>
<dbReference type="AlphaFoldDB" id="B3QXB7"/>
<keyword evidence="2 4" id="KW-0378">Hydrolase</keyword>
<dbReference type="EMBL" id="CP001100">
    <property type="protein sequence ID" value="ACF13391.1"/>
    <property type="molecule type" value="Genomic_DNA"/>
</dbReference>
<name>B3QXB7_CHLT3</name>
<organism evidence="4 5">
    <name type="scientific">Chloroherpeton thalassium (strain ATCC 35110 / GB-78)</name>
    <dbReference type="NCBI Taxonomy" id="517418"/>
    <lineage>
        <taxon>Bacteria</taxon>
        <taxon>Pseudomonadati</taxon>
        <taxon>Chlorobiota</taxon>
        <taxon>Chlorobiia</taxon>
        <taxon>Chlorobiales</taxon>
        <taxon>Chloroherpetonaceae</taxon>
        <taxon>Chloroherpeton</taxon>
    </lineage>
</organism>
<dbReference type="RefSeq" id="WP_012499475.1">
    <property type="nucleotide sequence ID" value="NC_011026.1"/>
</dbReference>
<dbReference type="MEROPS" id="S13.002"/>
<gene>
    <name evidence="4" type="ordered locus">Ctha_0926</name>
</gene>
<evidence type="ECO:0000256" key="1">
    <source>
        <dbReference type="ARBA" id="ARBA00006096"/>
    </source>
</evidence>
<dbReference type="PRINTS" id="PR00922">
    <property type="entry name" value="DADACBPTASE3"/>
</dbReference>
<evidence type="ECO:0000256" key="3">
    <source>
        <dbReference type="SAM" id="MobiDB-lite"/>
    </source>
</evidence>
<dbReference type="Gene3D" id="3.40.710.10">
    <property type="entry name" value="DD-peptidase/beta-lactamase superfamily"/>
    <property type="match status" value="1"/>
</dbReference>
<dbReference type="InterPro" id="IPR012338">
    <property type="entry name" value="Beta-lactam/transpept-like"/>
</dbReference>
<comment type="similarity">
    <text evidence="1">Belongs to the peptidase S13 family.</text>
</comment>
<dbReference type="Pfam" id="PF02113">
    <property type="entry name" value="Peptidase_S13"/>
    <property type="match status" value="1"/>
</dbReference>
<dbReference type="KEGG" id="cts:Ctha_0926"/>
<dbReference type="InterPro" id="IPR000667">
    <property type="entry name" value="Peptidase_S13"/>
</dbReference>
<proteinExistence type="inferred from homology"/>
<dbReference type="NCBIfam" id="TIGR00666">
    <property type="entry name" value="PBP4"/>
    <property type="match status" value="1"/>
</dbReference>
<dbReference type="eggNOG" id="COG2027">
    <property type="taxonomic scope" value="Bacteria"/>
</dbReference>
<keyword evidence="4" id="KW-0121">Carboxypeptidase</keyword>
<dbReference type="PANTHER" id="PTHR30023">
    <property type="entry name" value="D-ALANYL-D-ALANINE CARBOXYPEPTIDASE"/>
    <property type="match status" value="1"/>
</dbReference>
<dbReference type="SUPFAM" id="SSF56601">
    <property type="entry name" value="beta-lactamase/transpeptidase-like"/>
    <property type="match status" value="1"/>
</dbReference>
<feature type="compositionally biased region" description="Polar residues" evidence="3">
    <location>
        <begin position="14"/>
        <end position="24"/>
    </location>
</feature>
<protein>
    <submittedName>
        <fullName evidence="4">D-alanyl-D-alanine carboxypeptidase/D-alanyl-D-alanine-endopeptidase</fullName>
        <ecNumber evidence="4">3.4.16.4</ecNumber>
    </submittedName>
</protein>
<dbReference type="Proteomes" id="UP000001208">
    <property type="component" value="Chromosome"/>
</dbReference>
<dbReference type="GO" id="GO:0006508">
    <property type="term" value="P:proteolysis"/>
    <property type="evidence" value="ECO:0007669"/>
    <property type="project" value="InterPro"/>
</dbReference>
<evidence type="ECO:0000256" key="2">
    <source>
        <dbReference type="ARBA" id="ARBA00022801"/>
    </source>
</evidence>
<dbReference type="STRING" id="517418.Ctha_0926"/>
<evidence type="ECO:0000313" key="4">
    <source>
        <dbReference type="EMBL" id="ACF13391.1"/>
    </source>
</evidence>
<sequence>MPTVQARTDLAEKTNVSEGTTAHVSETPEAEFRAELLATGEKKIRYLLRQGGLSATRFGILIQTADGETIYEQNPNGLIKPASNLKLVTTAAALEKLGPDFKFRTDIFIDGYLSYGVLHGNLIISGSTDPLLSGFFDGQINEIVKQWVDTLYTLGVQQVRGEVILDNSYYVGNDVEIDDGEEYAPVQFSTVASFTRANTSQLNRVSRVRVINTRSGTKKVVRRGFSRGSRLKRVRIEPNIYLTDALVGEMKARNIIFSEGIEKINYSQKIDRTQWKHIYSHYSAPLSEILSRTNKTSDNFYADQLLRTLGGEYRGEASIEKGIEVVNDFLLYNVGASRDEFHIVDGSGLSHDNQVTPNLLVEVMKYMKRRSKYFSDYYESLSIPTVDGTLVSRIHHELATNIRAKTGSISGITSLSGYLKSRSGMDIYFSIIGNSYRKRTLKRVEDKICKILLDL</sequence>
<evidence type="ECO:0000313" key="5">
    <source>
        <dbReference type="Proteomes" id="UP000001208"/>
    </source>
</evidence>
<feature type="region of interest" description="Disordered" evidence="3">
    <location>
        <begin position="1"/>
        <end position="25"/>
    </location>
</feature>
<dbReference type="PANTHER" id="PTHR30023:SF0">
    <property type="entry name" value="PENICILLIN-SENSITIVE CARBOXYPEPTIDASE A"/>
    <property type="match status" value="1"/>
</dbReference>
<dbReference type="HOGENOM" id="CLU_017692_1_2_10"/>
<dbReference type="EC" id="3.4.16.4" evidence="4"/>
<reference evidence="4 5" key="1">
    <citation type="submission" date="2008-06" db="EMBL/GenBank/DDBJ databases">
        <title>Complete sequence of Chloroherpeton thalassium ATCC 35110.</title>
        <authorList>
            <consortium name="US DOE Joint Genome Institute"/>
            <person name="Lucas S."/>
            <person name="Copeland A."/>
            <person name="Lapidus A."/>
            <person name="Glavina del Rio T."/>
            <person name="Dalin E."/>
            <person name="Tice H."/>
            <person name="Bruce D."/>
            <person name="Goodwin L."/>
            <person name="Pitluck S."/>
            <person name="Schmutz J."/>
            <person name="Larimer F."/>
            <person name="Land M."/>
            <person name="Hauser L."/>
            <person name="Kyrpides N."/>
            <person name="Mikhailova N."/>
            <person name="Liu Z."/>
            <person name="Li T."/>
            <person name="Zhao F."/>
            <person name="Overmann J."/>
            <person name="Bryant D.A."/>
            <person name="Richardson P."/>
        </authorList>
    </citation>
    <scope>NUCLEOTIDE SEQUENCE [LARGE SCALE GENOMIC DNA]</scope>
    <source>
        <strain evidence="5">ATCC 35110 / GB-78</strain>
    </source>
</reference>
<dbReference type="Gene3D" id="3.50.80.20">
    <property type="entry name" value="D-Ala-D-Ala carboxypeptidase C, peptidase S13"/>
    <property type="match status" value="1"/>
</dbReference>
<dbReference type="GO" id="GO:0000270">
    <property type="term" value="P:peptidoglycan metabolic process"/>
    <property type="evidence" value="ECO:0007669"/>
    <property type="project" value="TreeGrafter"/>
</dbReference>
<accession>B3QXB7</accession>